<dbReference type="RefSeq" id="WP_133875741.1">
    <property type="nucleotide sequence ID" value="NZ_BOMD01000065.1"/>
</dbReference>
<dbReference type="EMBL" id="SNWR01000001">
    <property type="protein sequence ID" value="TDO41758.1"/>
    <property type="molecule type" value="Genomic_DNA"/>
</dbReference>
<evidence type="ECO:0000313" key="1">
    <source>
        <dbReference type="EMBL" id="TDO41758.1"/>
    </source>
</evidence>
<evidence type="ECO:0008006" key="3">
    <source>
        <dbReference type="Google" id="ProtNLM"/>
    </source>
</evidence>
<evidence type="ECO:0000313" key="2">
    <source>
        <dbReference type="Proteomes" id="UP000294901"/>
    </source>
</evidence>
<organism evidence="1 2">
    <name type="scientific">Paractinoplanes brasiliensis</name>
    <dbReference type="NCBI Taxonomy" id="52695"/>
    <lineage>
        <taxon>Bacteria</taxon>
        <taxon>Bacillati</taxon>
        <taxon>Actinomycetota</taxon>
        <taxon>Actinomycetes</taxon>
        <taxon>Micromonosporales</taxon>
        <taxon>Micromonosporaceae</taxon>
        <taxon>Paractinoplanes</taxon>
    </lineage>
</organism>
<gene>
    <name evidence="1" type="ORF">C8E87_5500</name>
</gene>
<comment type="caution">
    <text evidence="1">The sequence shown here is derived from an EMBL/GenBank/DDBJ whole genome shotgun (WGS) entry which is preliminary data.</text>
</comment>
<reference evidence="1 2" key="1">
    <citation type="submission" date="2019-03" db="EMBL/GenBank/DDBJ databases">
        <title>Sequencing the genomes of 1000 actinobacteria strains.</title>
        <authorList>
            <person name="Klenk H.-P."/>
        </authorList>
    </citation>
    <scope>NUCLEOTIDE SEQUENCE [LARGE SCALE GENOMIC DNA]</scope>
    <source>
        <strain evidence="1 2">DSM 43805</strain>
    </source>
</reference>
<accession>A0A4V3C8I9</accession>
<sequence>MKQFRRDAGPGVSAYGLEVLQAEVARLAALIGAEQPAVLGFEPGDSHPYVEIDSDGVYHWKRAAPETDRATPARDDVLYWSFEAVTRAIAGHDDDRQLDLLRTLDPRWAERRAREQA</sequence>
<proteinExistence type="predicted"/>
<protein>
    <recommendedName>
        <fullName evidence="3">Immunity protein 63 of polymorphic toxin system</fullName>
    </recommendedName>
</protein>
<keyword evidence="2" id="KW-1185">Reference proteome</keyword>
<name>A0A4V3C8I9_9ACTN</name>
<dbReference type="Proteomes" id="UP000294901">
    <property type="component" value="Unassembled WGS sequence"/>
</dbReference>
<dbReference type="AlphaFoldDB" id="A0A4V3C8I9"/>
<dbReference type="OrthoDB" id="3690484at2"/>